<dbReference type="EMBL" id="ODYU01008738">
    <property type="protein sequence ID" value="SOQ52597.1"/>
    <property type="molecule type" value="Genomic_DNA"/>
</dbReference>
<name>A0A2H1WHU1_SPOFR</name>
<sequence length="112" mass="12901">MVPPKLRFSPVTWVRSQTYLQVHIHITPRPETTICRSHKELLRAGIKHQTRYTLRGSRTNRASRELESVGSVDHIDVCLQFQSAAADVLIVYSHRVLEDILNFLSVLIEYCS</sequence>
<evidence type="ECO:0000313" key="1">
    <source>
        <dbReference type="EMBL" id="SOQ52597.1"/>
    </source>
</evidence>
<reference evidence="1" key="1">
    <citation type="submission" date="2016-07" db="EMBL/GenBank/DDBJ databases">
        <authorList>
            <person name="Bretaudeau A."/>
        </authorList>
    </citation>
    <scope>NUCLEOTIDE SEQUENCE</scope>
    <source>
        <strain evidence="1">Rice</strain>
        <tissue evidence="1">Whole body</tissue>
    </source>
</reference>
<protein>
    <submittedName>
        <fullName evidence="1">SFRICE_028648</fullName>
    </submittedName>
</protein>
<dbReference type="AlphaFoldDB" id="A0A2H1WHU1"/>
<proteinExistence type="predicted"/>
<gene>
    <name evidence="1" type="ORF">SFRICE_028648</name>
</gene>
<organism evidence="1">
    <name type="scientific">Spodoptera frugiperda</name>
    <name type="common">Fall armyworm</name>
    <dbReference type="NCBI Taxonomy" id="7108"/>
    <lineage>
        <taxon>Eukaryota</taxon>
        <taxon>Metazoa</taxon>
        <taxon>Ecdysozoa</taxon>
        <taxon>Arthropoda</taxon>
        <taxon>Hexapoda</taxon>
        <taxon>Insecta</taxon>
        <taxon>Pterygota</taxon>
        <taxon>Neoptera</taxon>
        <taxon>Endopterygota</taxon>
        <taxon>Lepidoptera</taxon>
        <taxon>Glossata</taxon>
        <taxon>Ditrysia</taxon>
        <taxon>Noctuoidea</taxon>
        <taxon>Noctuidae</taxon>
        <taxon>Amphipyrinae</taxon>
        <taxon>Spodoptera</taxon>
    </lineage>
</organism>
<accession>A0A2H1WHU1</accession>